<dbReference type="PATRIC" id="fig|394096.3.peg.4400"/>
<organism evidence="1 2">
    <name type="scientific">Hyalangium minutum</name>
    <dbReference type="NCBI Taxonomy" id="394096"/>
    <lineage>
        <taxon>Bacteria</taxon>
        <taxon>Pseudomonadati</taxon>
        <taxon>Myxococcota</taxon>
        <taxon>Myxococcia</taxon>
        <taxon>Myxococcales</taxon>
        <taxon>Cystobacterineae</taxon>
        <taxon>Archangiaceae</taxon>
        <taxon>Hyalangium</taxon>
    </lineage>
</organism>
<proteinExistence type="predicted"/>
<keyword evidence="2" id="KW-1185">Reference proteome</keyword>
<accession>A0A085WH43</accession>
<name>A0A085WH43_9BACT</name>
<dbReference type="Proteomes" id="UP000028725">
    <property type="component" value="Unassembled WGS sequence"/>
</dbReference>
<dbReference type="NCBIfam" id="NF047640">
    <property type="entry name" value="gliding_AgmC_N"/>
    <property type="match status" value="1"/>
</dbReference>
<comment type="caution">
    <text evidence="1">The sequence shown here is derived from an EMBL/GenBank/DDBJ whole genome shotgun (WGS) entry which is preliminary data.</text>
</comment>
<dbReference type="InterPro" id="IPR013783">
    <property type="entry name" value="Ig-like_fold"/>
</dbReference>
<protein>
    <recommendedName>
        <fullName evidence="3">PE-PGRS family protein</fullName>
    </recommendedName>
</protein>
<dbReference type="STRING" id="394096.DB31_8359"/>
<dbReference type="Gene3D" id="2.60.40.10">
    <property type="entry name" value="Immunoglobulins"/>
    <property type="match status" value="1"/>
</dbReference>
<evidence type="ECO:0000313" key="1">
    <source>
        <dbReference type="EMBL" id="KFE67006.1"/>
    </source>
</evidence>
<reference evidence="1 2" key="1">
    <citation type="submission" date="2014-04" db="EMBL/GenBank/DDBJ databases">
        <title>Genome assembly of Hyalangium minutum DSM 14724.</title>
        <authorList>
            <person name="Sharma G."/>
            <person name="Subramanian S."/>
        </authorList>
    </citation>
    <scope>NUCLEOTIDE SEQUENCE [LARGE SCALE GENOMIC DNA]</scope>
    <source>
        <strain evidence="1 2">DSM 14724</strain>
    </source>
</reference>
<evidence type="ECO:0000313" key="2">
    <source>
        <dbReference type="Proteomes" id="UP000028725"/>
    </source>
</evidence>
<dbReference type="AlphaFoldDB" id="A0A085WH43"/>
<evidence type="ECO:0008006" key="3">
    <source>
        <dbReference type="Google" id="ProtNLM"/>
    </source>
</evidence>
<sequence>MAGLLWAGGAGAEPDTFGLGTGRRGLLRVTAQDTVVNRYAQLTASAPAGTQVLTLSDASAFSAGDLVLLHQSTDLTPAPASGDPSQIRLDAANPVGQFEYGRVEAVSPGVLRLTAPLTNGFPARVTQVVSVPEYTDVQVLANGSLRAAPWDGSVGGILALLATGTLSNNGLVSVDGAGFRGGVYLNHADRDGCAGLDEPSASGGSYKGEGLVAGRYGTASGRGNVANGGGGGNCHNSGGGGGGHAGMGGTGARSSDGDRDVGGLGGAAVVYLPYERLVFGGGGGAGEGNNNLGTSGGAGGGLMLLRAGAVVGTGRFSAKGASVPPTSGTGDDGAGGGGAGGAISLRSAAGLACGAADASGGAGGDTVHPAYPIGPGGGGAGGVVFLQGQPLTCPAVVLAGAAGRSSATGDSRGAGPASLDGGSAYGSAQQTVTGVRTLVTPTVSQPVNGAVGVAPRPRFEGAAEQGVQVHLFLDGTPYVQVQASSPDGGFVYTAPMELTPGAHELRASAESLGLYSPLSAVTRFDVAEPAMNPILVSPAQGEQVDPTPLLTGTSPLGVSVRLQVDGAEVAQVPLDQAGRFYYTLTPGQALAPGEHTVTAQALETGGSTGFSSAPTTFTVVMPGALEVGCGCESASGAGLGAVALMLGAWALRSRRQKS</sequence>
<dbReference type="InterPro" id="IPR058184">
    <property type="entry name" value="AgmC-like_N"/>
</dbReference>
<gene>
    <name evidence="1" type="ORF">DB31_8359</name>
</gene>
<dbReference type="EMBL" id="JMCB01000008">
    <property type="protein sequence ID" value="KFE67006.1"/>
    <property type="molecule type" value="Genomic_DNA"/>
</dbReference>